<protein>
    <submittedName>
        <fullName evidence="2">Alpha-D-kanosaminyltransferase</fullName>
        <ecNumber evidence="2">2.4.1.301</ecNumber>
    </submittedName>
</protein>
<dbReference type="EMBL" id="CP036434">
    <property type="protein sequence ID" value="QDV05117.1"/>
    <property type="molecule type" value="Genomic_DNA"/>
</dbReference>
<dbReference type="Proteomes" id="UP000320390">
    <property type="component" value="Chromosome"/>
</dbReference>
<evidence type="ECO:0000313" key="3">
    <source>
        <dbReference type="Proteomes" id="UP000320390"/>
    </source>
</evidence>
<dbReference type="PANTHER" id="PTHR45947:SF3">
    <property type="entry name" value="SULFOQUINOVOSYL TRANSFERASE SQD2"/>
    <property type="match status" value="1"/>
</dbReference>
<dbReference type="InterPro" id="IPR050194">
    <property type="entry name" value="Glycosyltransferase_grp1"/>
</dbReference>
<dbReference type="AlphaFoldDB" id="A0A518EM02"/>
<dbReference type="EC" id="2.4.1.301" evidence="2"/>
<dbReference type="GO" id="GO:0016757">
    <property type="term" value="F:glycosyltransferase activity"/>
    <property type="evidence" value="ECO:0007669"/>
    <property type="project" value="UniProtKB-KW"/>
</dbReference>
<dbReference type="PANTHER" id="PTHR45947">
    <property type="entry name" value="SULFOQUINOVOSYL TRANSFERASE SQD2"/>
    <property type="match status" value="1"/>
</dbReference>
<keyword evidence="3" id="KW-1185">Reference proteome</keyword>
<dbReference type="SUPFAM" id="SSF53756">
    <property type="entry name" value="UDP-Glycosyltransferase/glycogen phosphorylase"/>
    <property type="match status" value="1"/>
</dbReference>
<dbReference type="RefSeq" id="WP_145194540.1">
    <property type="nucleotide sequence ID" value="NZ_CP036434.1"/>
</dbReference>
<dbReference type="OrthoDB" id="9790710at2"/>
<reference evidence="2 3" key="1">
    <citation type="submission" date="2019-02" db="EMBL/GenBank/DDBJ databases">
        <title>Deep-cultivation of Planctomycetes and their phenomic and genomic characterization uncovers novel biology.</title>
        <authorList>
            <person name="Wiegand S."/>
            <person name="Jogler M."/>
            <person name="Boedeker C."/>
            <person name="Pinto D."/>
            <person name="Vollmers J."/>
            <person name="Rivas-Marin E."/>
            <person name="Kohn T."/>
            <person name="Peeters S.H."/>
            <person name="Heuer A."/>
            <person name="Rast P."/>
            <person name="Oberbeckmann S."/>
            <person name="Bunk B."/>
            <person name="Jeske O."/>
            <person name="Meyerdierks A."/>
            <person name="Storesund J.E."/>
            <person name="Kallscheuer N."/>
            <person name="Luecker S."/>
            <person name="Lage O.M."/>
            <person name="Pohl T."/>
            <person name="Merkel B.J."/>
            <person name="Hornburger P."/>
            <person name="Mueller R.-W."/>
            <person name="Bruemmer F."/>
            <person name="Labrenz M."/>
            <person name="Spormann A.M."/>
            <person name="Op den Camp H."/>
            <person name="Overmann J."/>
            <person name="Amann R."/>
            <person name="Jetten M.S.M."/>
            <person name="Mascher T."/>
            <person name="Medema M.H."/>
            <person name="Devos D.P."/>
            <person name="Kaster A.-K."/>
            <person name="Ovreas L."/>
            <person name="Rohde M."/>
            <person name="Galperin M.Y."/>
            <person name="Jogler C."/>
        </authorList>
    </citation>
    <scope>NUCLEOTIDE SEQUENCE [LARGE SCALE GENOMIC DNA]</scope>
    <source>
        <strain evidence="2 3">Poly30</strain>
    </source>
</reference>
<dbReference type="InterPro" id="IPR001296">
    <property type="entry name" value="Glyco_trans_1"/>
</dbReference>
<name>A0A518EM02_9BACT</name>
<evidence type="ECO:0000313" key="2">
    <source>
        <dbReference type="EMBL" id="QDV05117.1"/>
    </source>
</evidence>
<sequence>MAPKASPRDAVKLRVLASAYACEPGLGSEPGIGWNWARQIALHHELTLITRENNVAAIRKRATAEDLRIEVIGHDLSDAMLRWKKGARRAMPYYYLWQKSLGHLCESLGAKDRFDVAHHLTFASGWIPSGLAEAGLPFVFGPVGQHPKIPAGFQAHRELLGRTREALRDGVRRLVPTVDRSVESTWEEADVILSLGRAFGDRLPPHLRERTRPMLACGIDGSQVREPVPRAPEDPMRVLFCGRLVELKGVHLALEAFALAAREAHMTLEIVGEGPERPRLEASIRRLGLEDRVTLRGHLTHEESFEAMRAAHVFLFPSFEGAGMVVPEAMSAGAAVLCLDYGGPGEMCAHGRGLAIPLESSMRETASELSFQLRRLHGDDSLRLSVAEIGQEWSRRSATWASKGAALGDIYRTAIQNRKARGRQRAA</sequence>
<dbReference type="Pfam" id="PF00534">
    <property type="entry name" value="Glycos_transf_1"/>
    <property type="match status" value="1"/>
</dbReference>
<keyword evidence="2" id="KW-0808">Transferase</keyword>
<proteinExistence type="predicted"/>
<keyword evidence="2" id="KW-0328">Glycosyltransferase</keyword>
<organism evidence="2 3">
    <name type="scientific">Saltatorellus ferox</name>
    <dbReference type="NCBI Taxonomy" id="2528018"/>
    <lineage>
        <taxon>Bacteria</taxon>
        <taxon>Pseudomonadati</taxon>
        <taxon>Planctomycetota</taxon>
        <taxon>Planctomycetia</taxon>
        <taxon>Planctomycetia incertae sedis</taxon>
        <taxon>Saltatorellus</taxon>
    </lineage>
</organism>
<evidence type="ECO:0000259" key="1">
    <source>
        <dbReference type="Pfam" id="PF00534"/>
    </source>
</evidence>
<dbReference type="Gene3D" id="3.40.50.2000">
    <property type="entry name" value="Glycogen Phosphorylase B"/>
    <property type="match status" value="2"/>
</dbReference>
<feature type="domain" description="Glycosyl transferase family 1" evidence="1">
    <location>
        <begin position="229"/>
        <end position="358"/>
    </location>
</feature>
<gene>
    <name evidence="2" type="primary">kanE_1</name>
    <name evidence="2" type="ORF">Poly30_06120</name>
</gene>
<accession>A0A518EM02</accession>